<accession>A0A402C7P7</accession>
<dbReference type="AlphaFoldDB" id="A0A402C7P7"/>
<proteinExistence type="predicted"/>
<keyword evidence="2" id="KW-1185">Reference proteome</keyword>
<protein>
    <submittedName>
        <fullName evidence="1">Uncharacterized protein</fullName>
    </submittedName>
</protein>
<dbReference type="Proteomes" id="UP000287519">
    <property type="component" value="Unassembled WGS sequence"/>
</dbReference>
<evidence type="ECO:0000313" key="2">
    <source>
        <dbReference type="Proteomes" id="UP000287519"/>
    </source>
</evidence>
<name>A0A402C7P7_RHOWR</name>
<reference evidence="1 2" key="1">
    <citation type="submission" date="2018-11" db="EMBL/GenBank/DDBJ databases">
        <title>Microbial catabolism of amino acid.</title>
        <authorList>
            <person name="Hibi M."/>
            <person name="Ogawa J."/>
        </authorList>
    </citation>
    <scope>NUCLEOTIDE SEQUENCE [LARGE SCALE GENOMIC DNA]</scope>
    <source>
        <strain evidence="1 2">C31-06</strain>
    </source>
</reference>
<sequence>MVLSGSRPAPQSMRAGAALTASELTVPPARHGSIARGNEFSAVEGRVRVPTFDGCRVRSRR</sequence>
<dbReference type="EMBL" id="BHYM01000029">
    <property type="protein sequence ID" value="GCE39644.1"/>
    <property type="molecule type" value="Genomic_DNA"/>
</dbReference>
<evidence type="ECO:0000313" key="1">
    <source>
        <dbReference type="EMBL" id="GCE39644.1"/>
    </source>
</evidence>
<organism evidence="1 2">
    <name type="scientific">Rhodococcus wratislaviensis</name>
    <name type="common">Tsukamurella wratislaviensis</name>
    <dbReference type="NCBI Taxonomy" id="44752"/>
    <lineage>
        <taxon>Bacteria</taxon>
        <taxon>Bacillati</taxon>
        <taxon>Actinomycetota</taxon>
        <taxon>Actinomycetes</taxon>
        <taxon>Mycobacteriales</taxon>
        <taxon>Nocardiaceae</taxon>
        <taxon>Rhodococcus</taxon>
    </lineage>
</organism>
<comment type="caution">
    <text evidence="1">The sequence shown here is derived from an EMBL/GenBank/DDBJ whole genome shotgun (WGS) entry which is preliminary data.</text>
</comment>
<gene>
    <name evidence="1" type="ORF">Rhow_003168</name>
</gene>